<dbReference type="PANTHER" id="PTHR42948:SF1">
    <property type="entry name" value="TRANSPORTER"/>
    <property type="match status" value="1"/>
</dbReference>
<dbReference type="NCBIfam" id="NF037979">
    <property type="entry name" value="Na_transp"/>
    <property type="match status" value="1"/>
</dbReference>
<keyword evidence="4 6" id="KW-1133">Transmembrane helix</keyword>
<keyword evidence="5 6" id="KW-0472">Membrane</keyword>
<feature type="transmembrane region" description="Helical" evidence="6">
    <location>
        <begin position="457"/>
        <end position="476"/>
    </location>
</feature>
<evidence type="ECO:0000313" key="7">
    <source>
        <dbReference type="EMBL" id="MBO1319232.1"/>
    </source>
</evidence>
<evidence type="ECO:0000256" key="4">
    <source>
        <dbReference type="ARBA" id="ARBA00022989"/>
    </source>
</evidence>
<proteinExistence type="predicted"/>
<dbReference type="PRINTS" id="PR00176">
    <property type="entry name" value="NANEUSMPORT"/>
</dbReference>
<organism evidence="7 8">
    <name type="scientific">Acanthopleuribacter pedis</name>
    <dbReference type="NCBI Taxonomy" id="442870"/>
    <lineage>
        <taxon>Bacteria</taxon>
        <taxon>Pseudomonadati</taxon>
        <taxon>Acidobacteriota</taxon>
        <taxon>Holophagae</taxon>
        <taxon>Acanthopleuribacterales</taxon>
        <taxon>Acanthopleuribacteraceae</taxon>
        <taxon>Acanthopleuribacter</taxon>
    </lineage>
</organism>
<reference evidence="7" key="1">
    <citation type="submission" date="2021-03" db="EMBL/GenBank/DDBJ databases">
        <authorList>
            <person name="Wang G."/>
        </authorList>
    </citation>
    <scope>NUCLEOTIDE SEQUENCE</scope>
    <source>
        <strain evidence="7">KCTC 12899</strain>
    </source>
</reference>
<dbReference type="InterPro" id="IPR000175">
    <property type="entry name" value="Na/ntran_symport"/>
</dbReference>
<feature type="transmembrane region" description="Helical" evidence="6">
    <location>
        <begin position="179"/>
        <end position="206"/>
    </location>
</feature>
<dbReference type="GO" id="GO:0016020">
    <property type="term" value="C:membrane"/>
    <property type="evidence" value="ECO:0007669"/>
    <property type="project" value="UniProtKB-SubCell"/>
</dbReference>
<evidence type="ECO:0000313" key="8">
    <source>
        <dbReference type="Proteomes" id="UP000664417"/>
    </source>
</evidence>
<dbReference type="InterPro" id="IPR037272">
    <property type="entry name" value="SNS_sf"/>
</dbReference>
<evidence type="ECO:0000256" key="3">
    <source>
        <dbReference type="ARBA" id="ARBA00022692"/>
    </source>
</evidence>
<keyword evidence="3 6" id="KW-0812">Transmembrane</keyword>
<feature type="transmembrane region" description="Helical" evidence="6">
    <location>
        <begin position="221"/>
        <end position="242"/>
    </location>
</feature>
<name>A0A8J7U340_9BACT</name>
<evidence type="ECO:0000256" key="2">
    <source>
        <dbReference type="ARBA" id="ARBA00022448"/>
    </source>
</evidence>
<feature type="transmembrane region" description="Helical" evidence="6">
    <location>
        <begin position="12"/>
        <end position="31"/>
    </location>
</feature>
<dbReference type="InterPro" id="IPR047218">
    <property type="entry name" value="YocR/YhdH-like"/>
</dbReference>
<dbReference type="CDD" id="cd10336">
    <property type="entry name" value="SLC6sbd_Tyt1-Like"/>
    <property type="match status" value="1"/>
</dbReference>
<feature type="transmembrane region" description="Helical" evidence="6">
    <location>
        <begin position="310"/>
        <end position="339"/>
    </location>
</feature>
<gene>
    <name evidence="7" type="ORF">J3U88_12240</name>
</gene>
<evidence type="ECO:0000256" key="1">
    <source>
        <dbReference type="ARBA" id="ARBA00004141"/>
    </source>
</evidence>
<dbReference type="SUPFAM" id="SSF161070">
    <property type="entry name" value="SNF-like"/>
    <property type="match status" value="1"/>
</dbReference>
<feature type="transmembrane region" description="Helical" evidence="6">
    <location>
        <begin position="43"/>
        <end position="68"/>
    </location>
</feature>
<dbReference type="PROSITE" id="PS50267">
    <property type="entry name" value="NA_NEUROTRAN_SYMP_3"/>
    <property type="match status" value="1"/>
</dbReference>
<accession>A0A8J7U340</accession>
<feature type="transmembrane region" description="Helical" evidence="6">
    <location>
        <begin position="89"/>
        <end position="111"/>
    </location>
</feature>
<dbReference type="Proteomes" id="UP000664417">
    <property type="component" value="Unassembled WGS sequence"/>
</dbReference>
<sequence>MSNQRDQWSSSLGFVLAAAGSAVGLGNLWKFPYITWDNQGGGFVLVYLACILLVGMPVMMAEIVIGRFTQESPVPAFEKAAKSLPLEKFWPIVGWLGVISGLVILSFYAVVAGWSISSFYYCLKWTFSGYSPDDLKFGDFVGNGPLQLGLTLAFSTITAFIVTRGIAGGIEKATKVLMPVLLSILVLLTLNSFTLDGAGKAIAFIFTPSPMKHAEQGILEALGHAFFTLSLGMGAMITYGSYMGKKESIVKASVAIVLLDTVIALMASFIMFTILFSFPSVIENMGKSTAGMLFVTLPAMFYTEMPFGNIIAPIFYILVGFAALSSTISLLEVVVSLFIDKMKWSRLKATGTAAGTIFLFSILCALSNGGSEWLTNFKLFGQADSGFFYTLNKMFFADKAGFMNAFDHLSANWLLPVGGFFITLFVGWVFPAKSTAAELGMLDASGNPTNAFKAIQFSLRFIAPLAIGYIILKIFLGADFT</sequence>
<dbReference type="AlphaFoldDB" id="A0A8J7U340"/>
<comment type="subcellular location">
    <subcellularLocation>
        <location evidence="1">Membrane</location>
        <topology evidence="1">Multi-pass membrane protein</topology>
    </subcellularLocation>
</comment>
<comment type="caution">
    <text evidence="7">The sequence shown here is derived from an EMBL/GenBank/DDBJ whole genome shotgun (WGS) entry which is preliminary data.</text>
</comment>
<feature type="transmembrane region" description="Helical" evidence="6">
    <location>
        <begin position="146"/>
        <end position="167"/>
    </location>
</feature>
<dbReference type="PANTHER" id="PTHR42948">
    <property type="entry name" value="TRANSPORTER"/>
    <property type="match status" value="1"/>
</dbReference>
<evidence type="ECO:0000256" key="5">
    <source>
        <dbReference type="ARBA" id="ARBA00023136"/>
    </source>
</evidence>
<feature type="transmembrane region" description="Helical" evidence="6">
    <location>
        <begin position="413"/>
        <end position="431"/>
    </location>
</feature>
<dbReference type="RefSeq" id="WP_207859053.1">
    <property type="nucleotide sequence ID" value="NZ_JAFREP010000009.1"/>
</dbReference>
<feature type="transmembrane region" description="Helical" evidence="6">
    <location>
        <begin position="254"/>
        <end position="278"/>
    </location>
</feature>
<evidence type="ECO:0000256" key="6">
    <source>
        <dbReference type="SAM" id="Phobius"/>
    </source>
</evidence>
<protein>
    <submittedName>
        <fullName evidence="7">Sodium-dependent transporter</fullName>
    </submittedName>
</protein>
<dbReference type="Pfam" id="PF00209">
    <property type="entry name" value="SNF"/>
    <property type="match status" value="2"/>
</dbReference>
<dbReference type="EMBL" id="JAFREP010000009">
    <property type="protein sequence ID" value="MBO1319232.1"/>
    <property type="molecule type" value="Genomic_DNA"/>
</dbReference>
<keyword evidence="2" id="KW-0813">Transport</keyword>
<keyword evidence="8" id="KW-1185">Reference proteome</keyword>
<feature type="transmembrane region" description="Helical" evidence="6">
    <location>
        <begin position="351"/>
        <end position="370"/>
    </location>
</feature>